<gene>
    <name evidence="2" type="ORF">GF359_03795</name>
</gene>
<comment type="caution">
    <text evidence="2">The sequence shown here is derived from an EMBL/GenBank/DDBJ whole genome shotgun (WGS) entry which is preliminary data.</text>
</comment>
<reference evidence="2" key="1">
    <citation type="submission" date="2019-11" db="EMBL/GenBank/DDBJ databases">
        <title>Microbial mats filling the niche in hypersaline microbial mats.</title>
        <authorList>
            <person name="Wong H.L."/>
            <person name="Macleod F.I."/>
            <person name="White R.A. III"/>
            <person name="Burns B.P."/>
        </authorList>
    </citation>
    <scope>NUCLEOTIDE SEQUENCE</scope>
    <source>
        <strain evidence="2">Bin_327</strain>
    </source>
</reference>
<dbReference type="Proteomes" id="UP000630660">
    <property type="component" value="Unassembled WGS sequence"/>
</dbReference>
<proteinExistence type="predicted"/>
<protein>
    <submittedName>
        <fullName evidence="2">Uncharacterized protein</fullName>
    </submittedName>
</protein>
<evidence type="ECO:0000313" key="3">
    <source>
        <dbReference type="Proteomes" id="UP000630660"/>
    </source>
</evidence>
<name>A0A9D5QC99_UNCW3</name>
<dbReference type="AlphaFoldDB" id="A0A9D5QC99"/>
<accession>A0A9D5QC99</accession>
<feature type="signal peptide" evidence="1">
    <location>
        <begin position="1"/>
        <end position="17"/>
    </location>
</feature>
<evidence type="ECO:0000256" key="1">
    <source>
        <dbReference type="SAM" id="SignalP"/>
    </source>
</evidence>
<feature type="chain" id="PRO_5038832868" evidence="1">
    <location>
        <begin position="18"/>
        <end position="392"/>
    </location>
</feature>
<keyword evidence="1" id="KW-0732">Signal</keyword>
<sequence>MRRIISISMLAVTAASAQMIYGDWFCKAQNWSLVLTEDGNYSSQYQGGSSVGHYFLDENSITFQDAYTYNAFTYTLQFAGDVMQFTDQMGGQYVFTRVGSEAEALDPGTQLEGPSSYEAPELASKDGYVLREDHVKAGIDILELAIGELISEDEAGVLLDAWIGDFNQEPESVYEDLNELIGLRDKLYTITDPWEVAMLRASLVGAFHNEAEKTPREEWHEFLKVMYDHVEVVAFDETNQLAFTDKDLDAYLDYLAFLAVLNTGNSLTWSQEQRSSIAQEVAENFPKMSLDEKKLLCGMDVMTMYMDYAWNHANASARSQIAQSIAGNDLAPGIDYSTFSPSAGTNTAGEMDDDTYKLLHDLMLEDHAASMNVISSIGGGPDYYYEVVESEY</sequence>
<evidence type="ECO:0000313" key="2">
    <source>
        <dbReference type="EMBL" id="MBD3364319.1"/>
    </source>
</evidence>
<organism evidence="2 3">
    <name type="scientific">candidate division WOR-3 bacterium</name>
    <dbReference type="NCBI Taxonomy" id="2052148"/>
    <lineage>
        <taxon>Bacteria</taxon>
        <taxon>Bacteria division WOR-3</taxon>
    </lineage>
</organism>
<dbReference type="EMBL" id="WJKJ01000120">
    <property type="protein sequence ID" value="MBD3364319.1"/>
    <property type="molecule type" value="Genomic_DNA"/>
</dbReference>